<proteinExistence type="predicted"/>
<dbReference type="InterPro" id="IPR029044">
    <property type="entry name" value="Nucleotide-diphossugar_trans"/>
</dbReference>
<evidence type="ECO:0000259" key="1">
    <source>
        <dbReference type="Pfam" id="PF00535"/>
    </source>
</evidence>
<dbReference type="InterPro" id="IPR050834">
    <property type="entry name" value="Glycosyltransf_2"/>
</dbReference>
<dbReference type="SUPFAM" id="SSF53448">
    <property type="entry name" value="Nucleotide-diphospho-sugar transferases"/>
    <property type="match status" value="1"/>
</dbReference>
<dbReference type="Pfam" id="PF00535">
    <property type="entry name" value="Glycos_transf_2"/>
    <property type="match status" value="1"/>
</dbReference>
<sequence>MSRQRVALSVVIPNYNYAAFLPDILGDLSRQHGGLSEVEIIVADDASSDCSAQLAATLLKSMDAAVAEVVCLPRKGRPGLVRNAGLARARGDLLLCVDADDRLEPTFLSALRNALEGNPEADLAYCDYIHEEQDERCTVRFPEYDENLLRMQNILPPAALMRRSLCERLAGYRADTAYEDWELWVQCAEAGFRPVRVAEPLLIHRVHGQNYSNRAVLDDNAAKAAIVLAHPQFFPMATRTWARGVNNGVPWARAAPRGIIPDAELVDRLRKAARSTR</sequence>
<protein>
    <submittedName>
        <fullName evidence="2">Glycosyltransferase family 2 protein</fullName>
    </submittedName>
</protein>
<dbReference type="AlphaFoldDB" id="A0A6P1ZLN1"/>
<dbReference type="OrthoDB" id="6383742at2"/>
<dbReference type="EMBL" id="QMIF01000002">
    <property type="protein sequence ID" value="TVM36004.1"/>
    <property type="molecule type" value="Genomic_DNA"/>
</dbReference>
<dbReference type="PANTHER" id="PTHR43685:SF2">
    <property type="entry name" value="GLYCOSYLTRANSFERASE 2-LIKE DOMAIN-CONTAINING PROTEIN"/>
    <property type="match status" value="1"/>
</dbReference>
<reference evidence="2 3" key="1">
    <citation type="submission" date="2018-06" db="EMBL/GenBank/DDBJ databases">
        <title>Complete genome of Desulfovibrio marinus P48SEP.</title>
        <authorList>
            <person name="Crispim J.S."/>
            <person name="Vidigal P.M.P."/>
            <person name="Silva L.C.F."/>
            <person name="Araujo L.C."/>
            <person name="Laguardia C.N."/>
            <person name="Dias R.S."/>
            <person name="Sousa M.P."/>
            <person name="Paula S.O."/>
            <person name="Silva C."/>
        </authorList>
    </citation>
    <scope>NUCLEOTIDE SEQUENCE [LARGE SCALE GENOMIC DNA]</scope>
    <source>
        <strain evidence="2 3">P48SEP</strain>
    </source>
</reference>
<dbReference type="InterPro" id="IPR001173">
    <property type="entry name" value="Glyco_trans_2-like"/>
</dbReference>
<feature type="domain" description="Glycosyltransferase 2-like" evidence="1">
    <location>
        <begin position="9"/>
        <end position="126"/>
    </location>
</feature>
<comment type="caution">
    <text evidence="2">The sequence shown here is derived from an EMBL/GenBank/DDBJ whole genome shotgun (WGS) entry which is preliminary data.</text>
</comment>
<dbReference type="PANTHER" id="PTHR43685">
    <property type="entry name" value="GLYCOSYLTRANSFERASE"/>
    <property type="match status" value="1"/>
</dbReference>
<dbReference type="RefSeq" id="WP_144234336.1">
    <property type="nucleotide sequence ID" value="NZ_QMIF01000002.1"/>
</dbReference>
<evidence type="ECO:0000313" key="2">
    <source>
        <dbReference type="EMBL" id="TVM36004.1"/>
    </source>
</evidence>
<evidence type="ECO:0000313" key="3">
    <source>
        <dbReference type="Proteomes" id="UP000434052"/>
    </source>
</evidence>
<dbReference type="GO" id="GO:0016740">
    <property type="term" value="F:transferase activity"/>
    <property type="evidence" value="ECO:0007669"/>
    <property type="project" value="UniProtKB-KW"/>
</dbReference>
<keyword evidence="2" id="KW-0808">Transferase</keyword>
<name>A0A6P1ZLN1_9BACT</name>
<dbReference type="Gene3D" id="3.90.550.10">
    <property type="entry name" value="Spore Coat Polysaccharide Biosynthesis Protein SpsA, Chain A"/>
    <property type="match status" value="1"/>
</dbReference>
<dbReference type="Proteomes" id="UP000434052">
    <property type="component" value="Unassembled WGS sequence"/>
</dbReference>
<gene>
    <name evidence="2" type="ORF">DQK91_04985</name>
</gene>
<organism evidence="2 3">
    <name type="scientific">Oceanidesulfovibrio marinus</name>
    <dbReference type="NCBI Taxonomy" id="370038"/>
    <lineage>
        <taxon>Bacteria</taxon>
        <taxon>Pseudomonadati</taxon>
        <taxon>Thermodesulfobacteriota</taxon>
        <taxon>Desulfovibrionia</taxon>
        <taxon>Desulfovibrionales</taxon>
        <taxon>Desulfovibrionaceae</taxon>
        <taxon>Oceanidesulfovibrio</taxon>
    </lineage>
</organism>
<accession>A0A6P1ZLN1</accession>